<reference evidence="2" key="1">
    <citation type="journal article" date="2019" name="Int. J. Syst. Evol. Microbiol.">
        <title>The Global Catalogue of Microorganisms (GCM) 10K type strain sequencing project: providing services to taxonomists for standard genome sequencing and annotation.</title>
        <authorList>
            <consortium name="The Broad Institute Genomics Platform"/>
            <consortium name="The Broad Institute Genome Sequencing Center for Infectious Disease"/>
            <person name="Wu L."/>
            <person name="Ma J."/>
        </authorList>
    </citation>
    <scope>NUCLEOTIDE SEQUENCE [LARGE SCALE GENOMIC DNA]</scope>
    <source>
        <strain evidence="2">WLHS5</strain>
    </source>
</reference>
<proteinExistence type="predicted"/>
<evidence type="ECO:0000313" key="2">
    <source>
        <dbReference type="Proteomes" id="UP001596504"/>
    </source>
</evidence>
<sequence length="55" mass="6541">MPREIEIEFTQTVTLIRRVKVKEDETEQEVIDQVMERLPLQVEADGQWAVETREV</sequence>
<dbReference type="Proteomes" id="UP001596504">
    <property type="component" value="Unassembled WGS sequence"/>
</dbReference>
<keyword evidence="2" id="KW-1185">Reference proteome</keyword>
<comment type="caution">
    <text evidence="1">The sequence shown here is derived from an EMBL/GenBank/DDBJ whole genome shotgun (WGS) entry which is preliminary data.</text>
</comment>
<dbReference type="RefSeq" id="WP_380673190.1">
    <property type="nucleotide sequence ID" value="NZ_JBHTCJ010000021.1"/>
</dbReference>
<dbReference type="EMBL" id="JBHTCJ010000021">
    <property type="protein sequence ID" value="MFC7344924.1"/>
    <property type="molecule type" value="Genomic_DNA"/>
</dbReference>
<evidence type="ECO:0000313" key="1">
    <source>
        <dbReference type="EMBL" id="MFC7344924.1"/>
    </source>
</evidence>
<gene>
    <name evidence="1" type="ORF">ACFQRI_26230</name>
</gene>
<accession>A0ABW2LQX4</accession>
<protein>
    <submittedName>
        <fullName evidence="1">Uncharacterized protein</fullName>
    </submittedName>
</protein>
<organism evidence="1 2">
    <name type="scientific">Saccharopolyspora griseoalba</name>
    <dbReference type="NCBI Taxonomy" id="1431848"/>
    <lineage>
        <taxon>Bacteria</taxon>
        <taxon>Bacillati</taxon>
        <taxon>Actinomycetota</taxon>
        <taxon>Actinomycetes</taxon>
        <taxon>Pseudonocardiales</taxon>
        <taxon>Pseudonocardiaceae</taxon>
        <taxon>Saccharopolyspora</taxon>
    </lineage>
</organism>
<name>A0ABW2LQX4_9PSEU</name>